<evidence type="ECO:0000313" key="2">
    <source>
        <dbReference type="Proteomes" id="UP000474104"/>
    </source>
</evidence>
<protein>
    <submittedName>
        <fullName evidence="1">DUF4869 domain-containing protein</fullName>
    </submittedName>
</protein>
<evidence type="ECO:0000313" key="1">
    <source>
        <dbReference type="EMBL" id="NDO72159.1"/>
    </source>
</evidence>
<dbReference type="InterPro" id="IPR032360">
    <property type="entry name" value="DUF4869"/>
</dbReference>
<dbReference type="AlphaFoldDB" id="A0A9X5H8W1"/>
<gene>
    <name evidence="1" type="ORF">FMM80_27395</name>
</gene>
<accession>A0A9X5H8W1</accession>
<dbReference type="Proteomes" id="UP000474104">
    <property type="component" value="Unassembled WGS sequence"/>
</dbReference>
<organism evidence="1 2">
    <name type="scientific">Schaedlerella arabinosiphila</name>
    <dbReference type="NCBI Taxonomy" id="2044587"/>
    <lineage>
        <taxon>Bacteria</taxon>
        <taxon>Bacillati</taxon>
        <taxon>Bacillota</taxon>
        <taxon>Clostridia</taxon>
        <taxon>Lachnospirales</taxon>
        <taxon>Lachnospiraceae</taxon>
        <taxon>Schaedlerella</taxon>
    </lineage>
</organism>
<comment type="caution">
    <text evidence="1">The sequence shown here is derived from an EMBL/GenBank/DDBJ whole genome shotgun (WGS) entry which is preliminary data.</text>
</comment>
<name>A0A9X5H8W1_9FIRM</name>
<reference evidence="1 2" key="1">
    <citation type="submission" date="2019-07" db="EMBL/GenBank/DDBJ databases">
        <title>Draft genome sequences of 15 bacterial species constituting the stable defined intestinal microbiota of the GM15 gnotobiotic mouse model.</title>
        <authorList>
            <person name="Elie C."/>
            <person name="Mathieu A."/>
            <person name="Saliou A."/>
            <person name="Darnaud M."/>
            <person name="Leulier F."/>
            <person name="Tamellini A."/>
        </authorList>
    </citation>
    <scope>NUCLEOTIDE SEQUENCE [LARGE SCALE GENOMIC DNA]</scope>
    <source>
        <strain evidence="2">ASF 502</strain>
    </source>
</reference>
<dbReference type="EMBL" id="VIRB01000154">
    <property type="protein sequence ID" value="NDO72159.1"/>
    <property type="molecule type" value="Genomic_DNA"/>
</dbReference>
<sequence>MLYIYYGDHEDVINRSDIYFNSTYQDEWFEDELVREIILSVDRSSVISPHLIESPVLGPIGPKDLSGGTKTLILMYKDKEHIFNATNCGDNCAKWILEIAKRGDLTICLQHNLDFGYGEFEAVILNCRQTVHNMLELLDVIFELENAE</sequence>
<dbReference type="OrthoDB" id="3183892at2"/>
<dbReference type="RefSeq" id="WP_004082169.1">
    <property type="nucleotide sequence ID" value="NZ_VIRB01000154.1"/>
</dbReference>
<proteinExistence type="predicted"/>
<dbReference type="Pfam" id="PF16163">
    <property type="entry name" value="DUF4869"/>
    <property type="match status" value="1"/>
</dbReference>